<evidence type="ECO:0000256" key="14">
    <source>
        <dbReference type="SAM" id="MobiDB-lite"/>
    </source>
</evidence>
<dbReference type="Gene3D" id="3.90.1310.10">
    <property type="entry name" value="Penicillin-binding protein 2a (Domain 2)"/>
    <property type="match status" value="1"/>
</dbReference>
<protein>
    <recommendedName>
        <fullName evidence="5">serine-type D-Ala-D-Ala carboxypeptidase</fullName>
        <ecNumber evidence="5">3.4.16.4</ecNumber>
    </recommendedName>
</protein>
<keyword evidence="8" id="KW-0133">Cell shape</keyword>
<name>A0ABS2QN65_9BACI</name>
<sequence length="710" mass="79682">MEIETKKKNKNNISIRFNVLFFFVFILFSVLVIRLGFVQIVYGESFRREVERTEDVIVKNPMPRGEIVDRNGKIIVDNTPQKAITYTRQQDTSTKKLLDTARKLAAYIEKDTKKVTDREKRDFWILKNPERAAKKVSKKEKRLVETKKMSDKDLYKRQLDRITAEELGELTPADLEVLAIYREMTSGYALTTQFIKNKNVTDKEFAIVSENLDDLPGVDTTIDWDRKNKFGNTLSSVLGAVTSTEEGLPKEEADKFVAMGYGRNERVGKSYLEMQYEDVLSGKRERVQNVTYKGTTIKSNTVSKGQRGNDLVLTVDMDLQQKVEKIVSDELVKTKRAYGDTPFLDRAYVVLMEPYSGEIRAIAGKRYVRDKKTGNYEIQDDALGTFTTSYTMGSVVKGATVLTGYQTGVIAPGNYEVDEPIVLKKTPIKKSYRTFGNISDLEALKVSSNVYMFKTAMKIGGTHYVPNGTLNLKPGTFSVMRNTFAQFGLGVKTGIDLPNETSGVKNSDTTPGLALDLAIGQNDTYTPLQLVQYVSAIGNGGNRVKPHLVKQIRQPAEKKGELGPVLSEVEPVVLNRLDMKQEWVERIQEGYRMVMQEQGGTGYSTFGGKDYKPAGKTGTAQAFYDGPDRKKYGKEPPPTWNITLIGYAPYKNPEIAMAVVVPWAYQSNDNGMNKNIGSKVMDAYFDLKKEHEGGKTEDKQAETNDASEAD</sequence>
<reference evidence="18 19" key="1">
    <citation type="submission" date="2021-01" db="EMBL/GenBank/DDBJ databases">
        <title>Genomic Encyclopedia of Type Strains, Phase IV (KMG-IV): sequencing the most valuable type-strain genomes for metagenomic binning, comparative biology and taxonomic classification.</title>
        <authorList>
            <person name="Goeker M."/>
        </authorList>
    </citation>
    <scope>NUCLEOTIDE SEQUENCE [LARGE SCALE GENOMIC DNA]</scope>
    <source>
        <strain evidence="18 19">DSM 105482</strain>
    </source>
</reference>
<evidence type="ECO:0000256" key="10">
    <source>
        <dbReference type="ARBA" id="ARBA00022989"/>
    </source>
</evidence>
<dbReference type="SUPFAM" id="SSF56519">
    <property type="entry name" value="Penicillin binding protein dimerisation domain"/>
    <property type="match status" value="1"/>
</dbReference>
<dbReference type="Proteomes" id="UP000823486">
    <property type="component" value="Unassembled WGS sequence"/>
</dbReference>
<evidence type="ECO:0000313" key="18">
    <source>
        <dbReference type="EMBL" id="MBM7694199.1"/>
    </source>
</evidence>
<keyword evidence="19" id="KW-1185">Reference proteome</keyword>
<evidence type="ECO:0000256" key="15">
    <source>
        <dbReference type="SAM" id="Phobius"/>
    </source>
</evidence>
<comment type="similarity">
    <text evidence="4">Belongs to the transpeptidase family.</text>
</comment>
<dbReference type="InterPro" id="IPR036138">
    <property type="entry name" value="PBP_dimer_sf"/>
</dbReference>
<keyword evidence="6" id="KW-1003">Cell membrane</keyword>
<comment type="catalytic activity">
    <reaction evidence="13">
        <text>Preferential cleavage: (Ac)2-L-Lys-D-Ala-|-D-Ala. Also transpeptidation of peptidyl-alanyl moieties that are N-acyl substituents of D-alanine.</text>
        <dbReference type="EC" id="3.4.16.4"/>
    </reaction>
</comment>
<proteinExistence type="inferred from homology"/>
<keyword evidence="18" id="KW-0131">Cell cycle</keyword>
<dbReference type="GO" id="GO:0051301">
    <property type="term" value="P:cell division"/>
    <property type="evidence" value="ECO:0007669"/>
    <property type="project" value="UniProtKB-KW"/>
</dbReference>
<dbReference type="Gene3D" id="1.10.10.1230">
    <property type="entry name" value="Penicillin-binding protein, N-terminal non-catalytic domain, head sub-domain"/>
    <property type="match status" value="1"/>
</dbReference>
<evidence type="ECO:0000256" key="8">
    <source>
        <dbReference type="ARBA" id="ARBA00022960"/>
    </source>
</evidence>
<comment type="caution">
    <text evidence="18">The sequence shown here is derived from an EMBL/GenBank/DDBJ whole genome shotgun (WGS) entry which is preliminary data.</text>
</comment>
<evidence type="ECO:0000256" key="13">
    <source>
        <dbReference type="ARBA" id="ARBA00034000"/>
    </source>
</evidence>
<evidence type="ECO:0000256" key="6">
    <source>
        <dbReference type="ARBA" id="ARBA00022475"/>
    </source>
</evidence>
<keyword evidence="10 15" id="KW-1133">Transmembrane helix</keyword>
<evidence type="ECO:0000256" key="11">
    <source>
        <dbReference type="ARBA" id="ARBA00023136"/>
    </source>
</evidence>
<keyword evidence="11 15" id="KW-0472">Membrane</keyword>
<dbReference type="Gene3D" id="3.40.710.10">
    <property type="entry name" value="DD-peptidase/beta-lactamase superfamily"/>
    <property type="match status" value="1"/>
</dbReference>
<dbReference type="Pfam" id="PF03717">
    <property type="entry name" value="PBP_dimer"/>
    <property type="match status" value="1"/>
</dbReference>
<keyword evidence="9" id="KW-0573">Peptidoglycan synthesis</keyword>
<evidence type="ECO:0000256" key="3">
    <source>
        <dbReference type="ARBA" id="ARBA00004752"/>
    </source>
</evidence>
<feature type="compositionally biased region" description="Basic and acidic residues" evidence="14">
    <location>
        <begin position="689"/>
        <end position="702"/>
    </location>
</feature>
<feature type="domain" description="Penicillin-binding protein transpeptidase" evidence="16">
    <location>
        <begin position="348"/>
        <end position="682"/>
    </location>
</feature>
<dbReference type="EC" id="3.4.16.4" evidence="5"/>
<organism evidence="18 19">
    <name type="scientific">Peribacillus deserti</name>
    <dbReference type="NCBI Taxonomy" id="673318"/>
    <lineage>
        <taxon>Bacteria</taxon>
        <taxon>Bacillati</taxon>
        <taxon>Bacillota</taxon>
        <taxon>Bacilli</taxon>
        <taxon>Bacillales</taxon>
        <taxon>Bacillaceae</taxon>
        <taxon>Peribacillus</taxon>
    </lineage>
</organism>
<dbReference type="InterPro" id="IPR001460">
    <property type="entry name" value="PCN-bd_Tpept"/>
</dbReference>
<feature type="region of interest" description="Disordered" evidence="14">
    <location>
        <begin position="689"/>
        <end position="710"/>
    </location>
</feature>
<evidence type="ECO:0000259" key="16">
    <source>
        <dbReference type="Pfam" id="PF00905"/>
    </source>
</evidence>
<dbReference type="InterPro" id="IPR050515">
    <property type="entry name" value="Beta-lactam/transpept"/>
</dbReference>
<dbReference type="PANTHER" id="PTHR30627">
    <property type="entry name" value="PEPTIDOGLYCAN D,D-TRANSPEPTIDASE"/>
    <property type="match status" value="1"/>
</dbReference>
<dbReference type="Pfam" id="PF00905">
    <property type="entry name" value="Transpeptidase"/>
    <property type="match status" value="1"/>
</dbReference>
<dbReference type="PANTHER" id="PTHR30627:SF2">
    <property type="entry name" value="PEPTIDOGLYCAN D,D-TRANSPEPTIDASE MRDA"/>
    <property type="match status" value="1"/>
</dbReference>
<evidence type="ECO:0000256" key="9">
    <source>
        <dbReference type="ARBA" id="ARBA00022984"/>
    </source>
</evidence>
<feature type="domain" description="Penicillin-binding protein dimerisation" evidence="17">
    <location>
        <begin position="61"/>
        <end position="288"/>
    </location>
</feature>
<evidence type="ECO:0000256" key="12">
    <source>
        <dbReference type="ARBA" id="ARBA00023316"/>
    </source>
</evidence>
<dbReference type="InterPro" id="IPR005311">
    <property type="entry name" value="PBP_dimer"/>
</dbReference>
<evidence type="ECO:0000256" key="1">
    <source>
        <dbReference type="ARBA" id="ARBA00004167"/>
    </source>
</evidence>
<evidence type="ECO:0000256" key="2">
    <source>
        <dbReference type="ARBA" id="ARBA00004236"/>
    </source>
</evidence>
<comment type="subcellular location">
    <subcellularLocation>
        <location evidence="2">Cell membrane</location>
    </subcellularLocation>
    <subcellularLocation>
        <location evidence="1">Membrane</location>
        <topology evidence="1">Single-pass membrane protein</topology>
    </subcellularLocation>
</comment>
<dbReference type="EMBL" id="JAFBFI010000019">
    <property type="protein sequence ID" value="MBM7694199.1"/>
    <property type="molecule type" value="Genomic_DNA"/>
</dbReference>
<accession>A0ABS2QN65</accession>
<evidence type="ECO:0000313" key="19">
    <source>
        <dbReference type="Proteomes" id="UP000823486"/>
    </source>
</evidence>
<keyword evidence="7 15" id="KW-0812">Transmembrane</keyword>
<comment type="pathway">
    <text evidence="3">Cell wall biogenesis; peptidoglycan biosynthesis.</text>
</comment>
<dbReference type="InterPro" id="IPR012338">
    <property type="entry name" value="Beta-lactam/transpept-like"/>
</dbReference>
<keyword evidence="12" id="KW-0961">Cell wall biogenesis/degradation</keyword>
<evidence type="ECO:0000256" key="7">
    <source>
        <dbReference type="ARBA" id="ARBA00022692"/>
    </source>
</evidence>
<feature type="transmembrane region" description="Helical" evidence="15">
    <location>
        <begin position="20"/>
        <end position="42"/>
    </location>
</feature>
<evidence type="ECO:0000256" key="4">
    <source>
        <dbReference type="ARBA" id="ARBA00007171"/>
    </source>
</evidence>
<dbReference type="SUPFAM" id="SSF56601">
    <property type="entry name" value="beta-lactamase/transpeptidase-like"/>
    <property type="match status" value="1"/>
</dbReference>
<keyword evidence="18" id="KW-0132">Cell division</keyword>
<evidence type="ECO:0000259" key="17">
    <source>
        <dbReference type="Pfam" id="PF03717"/>
    </source>
</evidence>
<evidence type="ECO:0000256" key="5">
    <source>
        <dbReference type="ARBA" id="ARBA00012448"/>
    </source>
</evidence>
<gene>
    <name evidence="18" type="ORF">JOC77_003643</name>
</gene>